<proteinExistence type="predicted"/>
<dbReference type="Pfam" id="PF03354">
    <property type="entry name" value="TerL_ATPase"/>
    <property type="match status" value="1"/>
</dbReference>
<sequence length="571" mass="65973">MKDQVTEYAKAVVSGKILAPKKVIWACNRHLKDLEKPKNDKNFPYYWDIRESEKVIAFISSLKNPDNGKQMKLVNFQAFAVGSVFGWLRKSDSHRKFKKMFISMARKNGKTILVAGIALYILLYQKYPVRGKQIYCAANKRDQAKVAFNYINNFLVPLRNDSPFVKRKTQMKRDEITDAKTGSFIKPLSNDKNGIQGLNTTLAIFDEQADSNDITVYDAVEKSSRMQKDPLMLLISTVSPNINGWFHEMIYQYVEQMVKGDVVDDETMVLWYEQESEDEIADTANWIKSNPILYDKDIRETLLPTLIQDWKTAQAMGRETKAKIYNFNMWQQANENSYIKVQDWANIKVDKTPDLYGREVYIGMDLARTGDLSAVSWIVPLPEQKKFWVDSHAFVGTRGGIENKIQKDKIDYLALRRRGEVTLSNLESGNIDDQQIIDFIYNLIGEHKFSVNCICYDRYSANHIIDTFNEDGYTMVDVAQGFATLSEPTKQFRKYVQDGGVIHGDNRLLEIAVNNAIVKEINDAVLLDKTMYRNKIDPLAALLDAMTQAYNYDFSRDFERDSEFYEKQFHF</sequence>
<dbReference type="GO" id="GO:0004519">
    <property type="term" value="F:endonuclease activity"/>
    <property type="evidence" value="ECO:0007669"/>
    <property type="project" value="InterPro"/>
</dbReference>
<protein>
    <submittedName>
        <fullName evidence="3">Large Terminase</fullName>
    </submittedName>
</protein>
<dbReference type="EMBL" id="BK014883">
    <property type="protein sequence ID" value="DAD80318.1"/>
    <property type="molecule type" value="Genomic_DNA"/>
</dbReference>
<reference evidence="3" key="1">
    <citation type="journal article" date="2021" name="Proc. Natl. Acad. Sci. U.S.A.">
        <title>A Catalog of Tens of Thousands of Viruses from Human Metagenomes Reveals Hidden Associations with Chronic Diseases.</title>
        <authorList>
            <person name="Tisza M.J."/>
            <person name="Buck C.B."/>
        </authorList>
    </citation>
    <scope>NUCLEOTIDE SEQUENCE</scope>
    <source>
        <strain evidence="3">CtX581</strain>
    </source>
</reference>
<dbReference type="InterPro" id="IPR046462">
    <property type="entry name" value="TerL_nuclease"/>
</dbReference>
<evidence type="ECO:0000259" key="2">
    <source>
        <dbReference type="Pfam" id="PF20441"/>
    </source>
</evidence>
<dbReference type="InterPro" id="IPR027417">
    <property type="entry name" value="P-loop_NTPase"/>
</dbReference>
<name>A0A8S5MDJ3_9CAUD</name>
<dbReference type="InterPro" id="IPR046461">
    <property type="entry name" value="TerL_ATPase"/>
</dbReference>
<dbReference type="Gene3D" id="3.40.50.300">
    <property type="entry name" value="P-loop containing nucleotide triphosphate hydrolases"/>
    <property type="match status" value="1"/>
</dbReference>
<accession>A0A8S5MDJ3</accession>
<dbReference type="PANTHER" id="PTHR41287:SF1">
    <property type="entry name" value="PROTEIN YMFN"/>
    <property type="match status" value="1"/>
</dbReference>
<feature type="domain" description="Terminase large subunit-like endonuclease" evidence="2">
    <location>
        <begin position="262"/>
        <end position="550"/>
    </location>
</feature>
<evidence type="ECO:0000259" key="1">
    <source>
        <dbReference type="Pfam" id="PF03354"/>
    </source>
</evidence>
<dbReference type="InterPro" id="IPR005021">
    <property type="entry name" value="Terminase_largesu-like"/>
</dbReference>
<dbReference type="Pfam" id="PF20441">
    <property type="entry name" value="TerL_nuclease"/>
    <property type="match status" value="1"/>
</dbReference>
<organism evidence="3">
    <name type="scientific">Siphoviridae sp. ctX581</name>
    <dbReference type="NCBI Taxonomy" id="2826365"/>
    <lineage>
        <taxon>Viruses</taxon>
        <taxon>Duplodnaviria</taxon>
        <taxon>Heunggongvirae</taxon>
        <taxon>Uroviricota</taxon>
        <taxon>Caudoviricetes</taxon>
    </lineage>
</organism>
<evidence type="ECO:0000313" key="3">
    <source>
        <dbReference type="EMBL" id="DAD80318.1"/>
    </source>
</evidence>
<feature type="domain" description="Terminase large subunit-like ATPase" evidence="1">
    <location>
        <begin position="76"/>
        <end position="253"/>
    </location>
</feature>
<dbReference type="PANTHER" id="PTHR41287">
    <property type="match status" value="1"/>
</dbReference>